<protein>
    <submittedName>
        <fullName evidence="1">Uncharacterized protein</fullName>
    </submittedName>
</protein>
<gene>
    <name evidence="1" type="ORF">ERS008524_01856</name>
</gene>
<comment type="caution">
    <text evidence="1">The sequence shown here is derived from an EMBL/GenBank/DDBJ whole genome shotgun (WGS) entry which is preliminary data.</text>
</comment>
<dbReference type="EMBL" id="CGCB01000009">
    <property type="protein sequence ID" value="CFQ98656.1"/>
    <property type="molecule type" value="Genomic_DNA"/>
</dbReference>
<dbReference type="AlphaFoldDB" id="A0AAI8ZQP8"/>
<organism evidence="1 2">
    <name type="scientific">Yersinia frederiksenii</name>
    <dbReference type="NCBI Taxonomy" id="29484"/>
    <lineage>
        <taxon>Bacteria</taxon>
        <taxon>Pseudomonadati</taxon>
        <taxon>Pseudomonadota</taxon>
        <taxon>Gammaproteobacteria</taxon>
        <taxon>Enterobacterales</taxon>
        <taxon>Yersiniaceae</taxon>
        <taxon>Yersinia</taxon>
    </lineage>
</organism>
<name>A0AAI8ZQP8_YERFR</name>
<accession>A0AAI8ZQP8</accession>
<evidence type="ECO:0000313" key="1">
    <source>
        <dbReference type="EMBL" id="CFQ98656.1"/>
    </source>
</evidence>
<dbReference type="Proteomes" id="UP000046784">
    <property type="component" value="Unassembled WGS sequence"/>
</dbReference>
<evidence type="ECO:0000313" key="2">
    <source>
        <dbReference type="Proteomes" id="UP000046784"/>
    </source>
</evidence>
<proteinExistence type="predicted"/>
<sequence length="39" mass="4468">MLKQNLARKNNNLHLLSTQHGCCDYVVNTKLLALKSTQR</sequence>
<reference evidence="1 2" key="1">
    <citation type="submission" date="2015-03" db="EMBL/GenBank/DDBJ databases">
        <authorList>
            <consortium name="Pathogen Informatics"/>
            <person name="Murphy D."/>
        </authorList>
    </citation>
    <scope>NUCLEOTIDE SEQUENCE [LARGE SCALE GENOMIC DNA]</scope>
    <source>
        <strain evidence="1 2">3400/83</strain>
    </source>
</reference>